<evidence type="ECO:0000256" key="1">
    <source>
        <dbReference type="SAM" id="MobiDB-lite"/>
    </source>
</evidence>
<evidence type="ECO:0000313" key="2">
    <source>
        <dbReference type="EMBL" id="KAJ4351177.1"/>
    </source>
</evidence>
<accession>A0A9W9C9L3</accession>
<dbReference type="EMBL" id="JAPEUX010000005">
    <property type="protein sequence ID" value="KAJ4351177.1"/>
    <property type="molecule type" value="Genomic_DNA"/>
</dbReference>
<feature type="region of interest" description="Disordered" evidence="1">
    <location>
        <begin position="357"/>
        <end position="389"/>
    </location>
</feature>
<reference evidence="2" key="1">
    <citation type="submission" date="2022-10" db="EMBL/GenBank/DDBJ databases">
        <title>Tapping the CABI collections for fungal endophytes: first genome assemblies for Collariella, Neodidymelliopsis, Ascochyta clinopodiicola, Didymella pomorum, Didymosphaeria variabile, Neocosmospora piperis and Neocucurbitaria cava.</title>
        <authorList>
            <person name="Hill R."/>
        </authorList>
    </citation>
    <scope>NUCLEOTIDE SEQUENCE</scope>
    <source>
        <strain evidence="2">IMI 356815</strain>
    </source>
</reference>
<dbReference type="AlphaFoldDB" id="A0A9W9C9L3"/>
<dbReference type="RefSeq" id="XP_056069533.1">
    <property type="nucleotide sequence ID" value="XM_056215286.1"/>
</dbReference>
<feature type="compositionally biased region" description="Polar residues" evidence="1">
    <location>
        <begin position="12"/>
        <end position="32"/>
    </location>
</feature>
<organism evidence="2 3">
    <name type="scientific">Didymosphaeria variabile</name>
    <dbReference type="NCBI Taxonomy" id="1932322"/>
    <lineage>
        <taxon>Eukaryota</taxon>
        <taxon>Fungi</taxon>
        <taxon>Dikarya</taxon>
        <taxon>Ascomycota</taxon>
        <taxon>Pezizomycotina</taxon>
        <taxon>Dothideomycetes</taxon>
        <taxon>Pleosporomycetidae</taxon>
        <taxon>Pleosporales</taxon>
        <taxon>Massarineae</taxon>
        <taxon>Didymosphaeriaceae</taxon>
        <taxon>Didymosphaeria</taxon>
    </lineage>
</organism>
<gene>
    <name evidence="2" type="ORF">N0V89_006516</name>
</gene>
<dbReference type="GeneID" id="80910046"/>
<name>A0A9W9C9L3_9PLEO</name>
<protein>
    <submittedName>
        <fullName evidence="2">Uncharacterized protein</fullName>
    </submittedName>
</protein>
<keyword evidence="3" id="KW-1185">Reference proteome</keyword>
<dbReference type="Proteomes" id="UP001140513">
    <property type="component" value="Unassembled WGS sequence"/>
</dbReference>
<evidence type="ECO:0000313" key="3">
    <source>
        <dbReference type="Proteomes" id="UP001140513"/>
    </source>
</evidence>
<proteinExistence type="predicted"/>
<feature type="compositionally biased region" description="Low complexity" evidence="1">
    <location>
        <begin position="68"/>
        <end position="84"/>
    </location>
</feature>
<feature type="compositionally biased region" description="Polar residues" evidence="1">
    <location>
        <begin position="42"/>
        <end position="67"/>
    </location>
</feature>
<feature type="compositionally biased region" description="Basic and acidic residues" evidence="1">
    <location>
        <begin position="366"/>
        <end position="376"/>
    </location>
</feature>
<feature type="region of interest" description="Disordered" evidence="1">
    <location>
        <begin position="1"/>
        <end position="84"/>
    </location>
</feature>
<comment type="caution">
    <text evidence="2">The sequence shown here is derived from an EMBL/GenBank/DDBJ whole genome shotgun (WGS) entry which is preliminary data.</text>
</comment>
<sequence>MPALNNRRWKNVLTTPTKNSSNTMGPPTTPQIRGSAVAVNLTPGSGTTGEQVRPMTSATPAASPQNGSLASRTPSAPPSAYTPSLGSQQQLFITWFTKNVTAGARSRQGSGSASGMDFALLSDDLAVRDSALQNVYVGYFEKGVDIHRKFNEELQRHLRAQQQQKAAHMATQAGAPFTTQANAHSGAAPTIPNTPVILQNGSTQNGNLRHWIPSITEPTKEPSVPPPRRSPRLQATQLANTSGNLPNAGQLRNPTQQPPELLSLEAMQALNYINAMRQTPNMANGFTPLPQKPMPNNVWNSPANPMNLFQGNMPMFPQPAQNGAFQSPQPAQNGAFQQLQNQGYQYINDGLEITGVTQNGMKRKNVTTDDHDEPPRKRIAGPDNPAQQP</sequence>